<dbReference type="EMBL" id="MN740272">
    <property type="protein sequence ID" value="QHT97130.1"/>
    <property type="molecule type" value="Genomic_DNA"/>
</dbReference>
<name>A0A6C0IX66_9ZZZZ</name>
<protein>
    <submittedName>
        <fullName evidence="1">Uncharacterized protein</fullName>
    </submittedName>
</protein>
<proteinExistence type="predicted"/>
<accession>A0A6C0IX66</accession>
<sequence length="215" mass="25176">MIPIGYEDAKHFKETRKLPGGSWKAWLSSCYQVVEQRFRFMCAWPLLVGMSVAMIELAPDTRVSFRSAARSDYNRSDSLRFLAYFIAMIDCLSGASAKGIEDTYRGRAFSNHRRYIPFTIHEWSPTSTAHILHSIRPQHVSLPLSRTTDADFYCNLLYGYYMIKKDDSILPLLYDEYRRVYYEKHHDDPLILPPIAFTLMFAEDKDVNDYFLQRL</sequence>
<reference evidence="1" key="1">
    <citation type="journal article" date="2020" name="Nature">
        <title>Giant virus diversity and host interactions through global metagenomics.</title>
        <authorList>
            <person name="Schulz F."/>
            <person name="Roux S."/>
            <person name="Paez-Espino D."/>
            <person name="Jungbluth S."/>
            <person name="Walsh D.A."/>
            <person name="Denef V.J."/>
            <person name="McMahon K.D."/>
            <person name="Konstantinidis K.T."/>
            <person name="Eloe-Fadrosh E.A."/>
            <person name="Kyrpides N.C."/>
            <person name="Woyke T."/>
        </authorList>
    </citation>
    <scope>NUCLEOTIDE SEQUENCE</scope>
    <source>
        <strain evidence="1">GVMAG-M-3300024510-1</strain>
    </source>
</reference>
<evidence type="ECO:0000313" key="1">
    <source>
        <dbReference type="EMBL" id="QHT97130.1"/>
    </source>
</evidence>
<dbReference type="AlphaFoldDB" id="A0A6C0IX66"/>
<organism evidence="1">
    <name type="scientific">viral metagenome</name>
    <dbReference type="NCBI Taxonomy" id="1070528"/>
    <lineage>
        <taxon>unclassified sequences</taxon>
        <taxon>metagenomes</taxon>
        <taxon>organismal metagenomes</taxon>
    </lineage>
</organism>